<dbReference type="InterPro" id="IPR000847">
    <property type="entry name" value="LysR_HTH_N"/>
</dbReference>
<dbReference type="CDD" id="cd08414">
    <property type="entry name" value="PBP2_LTTR_aromatics_like"/>
    <property type="match status" value="1"/>
</dbReference>
<dbReference type="PROSITE" id="PS50931">
    <property type="entry name" value="HTH_LYSR"/>
    <property type="match status" value="1"/>
</dbReference>
<sequence length="299" mass="32179">MLERYEIEAFLTLAEELHFGRTAARLGVTTGRVSQTVKKLERMVGAPLFERTSRQVRLTAIGRQLADDLTPLVAGVNEAVRRAVDAGRGITGELRVGFLSGVAGQLLLKAVALFAKRHPDCEVHIHEAQGHDAVTRLRSGALDVLITDILIAAQPGVVAGPVLLSEPRLLAVATGHALAGRQAVSVEELADHPVVLVPADMPEAFRADRNPAVTPSGAPVPRGPRAASFTETLTLVAFGRGVFPVGDNVARIYPRPDVVYLPFTDAPPIRWGPMWLKTNTTHRVREFVQAADDACRLGQ</sequence>
<dbReference type="RefSeq" id="WP_260221418.1">
    <property type="nucleotide sequence ID" value="NZ_JAJAGO010000018.1"/>
</dbReference>
<evidence type="ECO:0000313" key="6">
    <source>
        <dbReference type="EMBL" id="MCT2594109.1"/>
    </source>
</evidence>
<keyword evidence="4" id="KW-0804">Transcription</keyword>
<organism evidence="6 7">
    <name type="scientific">Streptomyces gossypii</name>
    <dbReference type="NCBI Taxonomy" id="2883101"/>
    <lineage>
        <taxon>Bacteria</taxon>
        <taxon>Bacillati</taxon>
        <taxon>Actinomycetota</taxon>
        <taxon>Actinomycetes</taxon>
        <taxon>Kitasatosporales</taxon>
        <taxon>Streptomycetaceae</taxon>
        <taxon>Streptomyces</taxon>
    </lineage>
</organism>
<dbReference type="Pfam" id="PF03466">
    <property type="entry name" value="LysR_substrate"/>
    <property type="match status" value="1"/>
</dbReference>
<accession>A0ABT2K3A3</accession>
<dbReference type="PANTHER" id="PTHR30346">
    <property type="entry name" value="TRANSCRIPTIONAL DUAL REGULATOR HCAR-RELATED"/>
    <property type="match status" value="1"/>
</dbReference>
<protein>
    <submittedName>
        <fullName evidence="6">LysR family transcriptional regulator</fullName>
    </submittedName>
</protein>
<gene>
    <name evidence="6" type="ORF">LHJ74_30090</name>
</gene>
<evidence type="ECO:0000259" key="5">
    <source>
        <dbReference type="PROSITE" id="PS50931"/>
    </source>
</evidence>
<dbReference type="InterPro" id="IPR036390">
    <property type="entry name" value="WH_DNA-bd_sf"/>
</dbReference>
<evidence type="ECO:0000256" key="1">
    <source>
        <dbReference type="ARBA" id="ARBA00009437"/>
    </source>
</evidence>
<dbReference type="Proteomes" id="UP001156389">
    <property type="component" value="Unassembled WGS sequence"/>
</dbReference>
<dbReference type="EMBL" id="JAJAGO010000018">
    <property type="protein sequence ID" value="MCT2594109.1"/>
    <property type="molecule type" value="Genomic_DNA"/>
</dbReference>
<dbReference type="InterPro" id="IPR036388">
    <property type="entry name" value="WH-like_DNA-bd_sf"/>
</dbReference>
<dbReference type="InterPro" id="IPR005119">
    <property type="entry name" value="LysR_subst-bd"/>
</dbReference>
<dbReference type="Pfam" id="PF00126">
    <property type="entry name" value="HTH_1"/>
    <property type="match status" value="1"/>
</dbReference>
<dbReference type="SUPFAM" id="SSF46785">
    <property type="entry name" value="Winged helix' DNA-binding domain"/>
    <property type="match status" value="1"/>
</dbReference>
<dbReference type="Gene3D" id="1.10.10.10">
    <property type="entry name" value="Winged helix-like DNA-binding domain superfamily/Winged helix DNA-binding domain"/>
    <property type="match status" value="1"/>
</dbReference>
<evidence type="ECO:0000313" key="7">
    <source>
        <dbReference type="Proteomes" id="UP001156389"/>
    </source>
</evidence>
<dbReference type="Gene3D" id="3.40.190.10">
    <property type="entry name" value="Periplasmic binding protein-like II"/>
    <property type="match status" value="2"/>
</dbReference>
<keyword evidence="7" id="KW-1185">Reference proteome</keyword>
<keyword evidence="3" id="KW-0238">DNA-binding</keyword>
<dbReference type="SUPFAM" id="SSF53850">
    <property type="entry name" value="Periplasmic binding protein-like II"/>
    <property type="match status" value="1"/>
</dbReference>
<evidence type="ECO:0000256" key="3">
    <source>
        <dbReference type="ARBA" id="ARBA00023125"/>
    </source>
</evidence>
<comment type="similarity">
    <text evidence="1">Belongs to the LysR transcriptional regulatory family.</text>
</comment>
<comment type="caution">
    <text evidence="6">The sequence shown here is derived from an EMBL/GenBank/DDBJ whole genome shotgun (WGS) entry which is preliminary data.</text>
</comment>
<evidence type="ECO:0000256" key="2">
    <source>
        <dbReference type="ARBA" id="ARBA00023015"/>
    </source>
</evidence>
<evidence type="ECO:0000256" key="4">
    <source>
        <dbReference type="ARBA" id="ARBA00023163"/>
    </source>
</evidence>
<keyword evidence="2" id="KW-0805">Transcription regulation</keyword>
<name>A0ABT2K3A3_9ACTN</name>
<dbReference type="PANTHER" id="PTHR30346:SF0">
    <property type="entry name" value="HCA OPERON TRANSCRIPTIONAL ACTIVATOR HCAR"/>
    <property type="match status" value="1"/>
</dbReference>
<reference evidence="6 7" key="1">
    <citation type="submission" date="2021-10" db="EMBL/GenBank/DDBJ databases">
        <title>Streptomyces gossypii sp. nov., isolated from soil collected from cotton field.</title>
        <authorList>
            <person name="Ge X."/>
            <person name="Chen X."/>
            <person name="Liu W."/>
        </authorList>
    </citation>
    <scope>NUCLEOTIDE SEQUENCE [LARGE SCALE GENOMIC DNA]</scope>
    <source>
        <strain evidence="6 7">N2-109</strain>
    </source>
</reference>
<proteinExistence type="inferred from homology"/>
<feature type="domain" description="HTH lysR-type" evidence="5">
    <location>
        <begin position="1"/>
        <end position="59"/>
    </location>
</feature>